<dbReference type="EMBL" id="JBHTLT010000131">
    <property type="protein sequence ID" value="MFD1206909.1"/>
    <property type="molecule type" value="Genomic_DNA"/>
</dbReference>
<dbReference type="RefSeq" id="WP_381482558.1">
    <property type="nucleotide sequence ID" value="NZ_JBHTLT010000131.1"/>
</dbReference>
<organism evidence="1 2">
    <name type="scientific">Sporosarcina contaminans</name>
    <dbReference type="NCBI Taxonomy" id="633403"/>
    <lineage>
        <taxon>Bacteria</taxon>
        <taxon>Bacillati</taxon>
        <taxon>Bacillota</taxon>
        <taxon>Bacilli</taxon>
        <taxon>Bacillales</taxon>
        <taxon>Caryophanaceae</taxon>
        <taxon>Sporosarcina</taxon>
    </lineage>
</organism>
<protein>
    <submittedName>
        <fullName evidence="1">Uncharacterized protein</fullName>
    </submittedName>
</protein>
<gene>
    <name evidence="1" type="ORF">ACFQ38_17565</name>
</gene>
<keyword evidence="2" id="KW-1185">Reference proteome</keyword>
<accession>A0ABW3U2N7</accession>
<reference evidence="2" key="1">
    <citation type="journal article" date="2019" name="Int. J. Syst. Evol. Microbiol.">
        <title>The Global Catalogue of Microorganisms (GCM) 10K type strain sequencing project: providing services to taxonomists for standard genome sequencing and annotation.</title>
        <authorList>
            <consortium name="The Broad Institute Genomics Platform"/>
            <consortium name="The Broad Institute Genome Sequencing Center for Infectious Disease"/>
            <person name="Wu L."/>
            <person name="Ma J."/>
        </authorList>
    </citation>
    <scope>NUCLEOTIDE SEQUENCE [LARGE SCALE GENOMIC DNA]</scope>
    <source>
        <strain evidence="2">CCUG 53915</strain>
    </source>
</reference>
<sequence length="122" mass="14522">MFGKPKYRNEFWTDELMDAANNVGTTLPLLQDEFDDKQLVILFSRFQKVEKDKALFMINEINYEAIQQEVKKVEKKYKWKEFFNRSPLSEYIDIENRVVTNVENALLCTNSVKEANEFLKNI</sequence>
<proteinExistence type="predicted"/>
<evidence type="ECO:0000313" key="2">
    <source>
        <dbReference type="Proteomes" id="UP001597231"/>
    </source>
</evidence>
<name>A0ABW3U2N7_9BACL</name>
<evidence type="ECO:0000313" key="1">
    <source>
        <dbReference type="EMBL" id="MFD1206909.1"/>
    </source>
</evidence>
<comment type="caution">
    <text evidence="1">The sequence shown here is derived from an EMBL/GenBank/DDBJ whole genome shotgun (WGS) entry which is preliminary data.</text>
</comment>
<dbReference type="Proteomes" id="UP001597231">
    <property type="component" value="Unassembled WGS sequence"/>
</dbReference>